<evidence type="ECO:0000256" key="1">
    <source>
        <dbReference type="PROSITE-ProRule" id="PRU01282"/>
    </source>
</evidence>
<dbReference type="Pfam" id="PF03960">
    <property type="entry name" value="ArsC"/>
    <property type="match status" value="1"/>
</dbReference>
<dbReference type="PANTHER" id="PTHR30041">
    <property type="entry name" value="ARSENATE REDUCTASE"/>
    <property type="match status" value="1"/>
</dbReference>
<dbReference type="NCBIfam" id="NF002459">
    <property type="entry name" value="PRK01655.1"/>
    <property type="match status" value="1"/>
</dbReference>
<dbReference type="SUPFAM" id="SSF52833">
    <property type="entry name" value="Thioredoxin-like"/>
    <property type="match status" value="1"/>
</dbReference>
<dbReference type="InterPro" id="IPR006504">
    <property type="entry name" value="Tscrpt_reg_Spx/MgsR"/>
</dbReference>
<dbReference type="PANTHER" id="PTHR30041:SF7">
    <property type="entry name" value="GLOBAL TRANSCRIPTIONAL REGULATOR SPX"/>
    <property type="match status" value="1"/>
</dbReference>
<accession>A0A9D1HND2</accession>
<dbReference type="Proteomes" id="UP000824175">
    <property type="component" value="Unassembled WGS sequence"/>
</dbReference>
<organism evidence="2 3">
    <name type="scientific">Candidatus Fimiplasma intestinipullorum</name>
    <dbReference type="NCBI Taxonomy" id="2840825"/>
    <lineage>
        <taxon>Bacteria</taxon>
        <taxon>Bacillati</taxon>
        <taxon>Bacillota</taxon>
        <taxon>Clostridia</taxon>
        <taxon>Eubacteriales</taxon>
        <taxon>Candidatus Fimiplasma</taxon>
    </lineage>
</organism>
<dbReference type="NCBIfam" id="TIGR01617">
    <property type="entry name" value="arsC_related"/>
    <property type="match status" value="1"/>
</dbReference>
<dbReference type="EMBL" id="DVMJ01000015">
    <property type="protein sequence ID" value="HIU12907.1"/>
    <property type="molecule type" value="Genomic_DNA"/>
</dbReference>
<proteinExistence type="inferred from homology"/>
<reference evidence="2" key="1">
    <citation type="submission" date="2020-10" db="EMBL/GenBank/DDBJ databases">
        <authorList>
            <person name="Gilroy R."/>
        </authorList>
    </citation>
    <scope>NUCLEOTIDE SEQUENCE</scope>
    <source>
        <strain evidence="2">CHK195-11698</strain>
    </source>
</reference>
<reference evidence="2" key="2">
    <citation type="journal article" date="2021" name="PeerJ">
        <title>Extensive microbial diversity within the chicken gut microbiome revealed by metagenomics and culture.</title>
        <authorList>
            <person name="Gilroy R."/>
            <person name="Ravi A."/>
            <person name="Getino M."/>
            <person name="Pursley I."/>
            <person name="Horton D.L."/>
            <person name="Alikhan N.F."/>
            <person name="Baker D."/>
            <person name="Gharbi K."/>
            <person name="Hall N."/>
            <person name="Watson M."/>
            <person name="Adriaenssens E.M."/>
            <person name="Foster-Nyarko E."/>
            <person name="Jarju S."/>
            <person name="Secka A."/>
            <person name="Antonio M."/>
            <person name="Oren A."/>
            <person name="Chaudhuri R.R."/>
            <person name="La Ragione R."/>
            <person name="Hildebrand F."/>
            <person name="Pallen M.J."/>
        </authorList>
    </citation>
    <scope>NUCLEOTIDE SEQUENCE</scope>
    <source>
        <strain evidence="2">CHK195-11698</strain>
    </source>
</reference>
<dbReference type="InterPro" id="IPR006660">
    <property type="entry name" value="Arsenate_reductase-like"/>
</dbReference>
<dbReference type="AlphaFoldDB" id="A0A9D1HND2"/>
<gene>
    <name evidence="2" type="primary">spx</name>
    <name evidence="2" type="ORF">IAD15_02385</name>
</gene>
<dbReference type="CDD" id="cd03032">
    <property type="entry name" value="ArsC_Spx"/>
    <property type="match status" value="1"/>
</dbReference>
<sequence>MIRLYTSPGSQSCRKARNWLNQHKMSYIEKNIFSSQLQEDELREFLERSENGTDDIVSKRSKVFKSVDVDIDHMSVQELIRFIQENPSVLKRPIIMDEKRFLVGYNDEEIRAFMPKAMRQAKMKA</sequence>
<evidence type="ECO:0000313" key="2">
    <source>
        <dbReference type="EMBL" id="HIU12907.1"/>
    </source>
</evidence>
<comment type="similarity">
    <text evidence="1">Belongs to the ArsC family.</text>
</comment>
<dbReference type="InterPro" id="IPR036249">
    <property type="entry name" value="Thioredoxin-like_sf"/>
</dbReference>
<evidence type="ECO:0000313" key="3">
    <source>
        <dbReference type="Proteomes" id="UP000824175"/>
    </source>
</evidence>
<dbReference type="PROSITE" id="PS51353">
    <property type="entry name" value="ARSC"/>
    <property type="match status" value="1"/>
</dbReference>
<dbReference type="Gene3D" id="3.40.30.10">
    <property type="entry name" value="Glutaredoxin"/>
    <property type="match status" value="1"/>
</dbReference>
<comment type="caution">
    <text evidence="2">The sequence shown here is derived from an EMBL/GenBank/DDBJ whole genome shotgun (WGS) entry which is preliminary data.</text>
</comment>
<name>A0A9D1HND2_9FIRM</name>
<protein>
    <submittedName>
        <fullName evidence="2">Transcriptional regulator Spx</fullName>
    </submittedName>
</protein>